<dbReference type="PANTHER" id="PTHR33710:SF71">
    <property type="entry name" value="ENDONUCLEASE_EXONUCLEASE_PHOSPHATASE DOMAIN-CONTAINING PROTEIN"/>
    <property type="match status" value="1"/>
</dbReference>
<name>A0AAN9E2N3_CROPI</name>
<evidence type="ECO:0008006" key="3">
    <source>
        <dbReference type="Google" id="ProtNLM"/>
    </source>
</evidence>
<evidence type="ECO:0000313" key="2">
    <source>
        <dbReference type="Proteomes" id="UP001372338"/>
    </source>
</evidence>
<comment type="caution">
    <text evidence="1">The sequence shown here is derived from an EMBL/GenBank/DDBJ whole genome shotgun (WGS) entry which is preliminary data.</text>
</comment>
<dbReference type="PANTHER" id="PTHR33710">
    <property type="entry name" value="BNAC02G09200D PROTEIN"/>
    <property type="match status" value="1"/>
</dbReference>
<proteinExistence type="predicted"/>
<evidence type="ECO:0000313" key="1">
    <source>
        <dbReference type="EMBL" id="KAK7245124.1"/>
    </source>
</evidence>
<protein>
    <recommendedName>
        <fullName evidence="3">Endonuclease/exonuclease/phosphatase domain-containing protein</fullName>
    </recommendedName>
</protein>
<gene>
    <name evidence="1" type="ORF">RIF29_39958</name>
</gene>
<accession>A0AAN9E2N3</accession>
<keyword evidence="2" id="KW-1185">Reference proteome</keyword>
<dbReference type="Proteomes" id="UP001372338">
    <property type="component" value="Unassembled WGS sequence"/>
</dbReference>
<organism evidence="1 2">
    <name type="scientific">Crotalaria pallida</name>
    <name type="common">Smooth rattlebox</name>
    <name type="synonym">Crotalaria striata</name>
    <dbReference type="NCBI Taxonomy" id="3830"/>
    <lineage>
        <taxon>Eukaryota</taxon>
        <taxon>Viridiplantae</taxon>
        <taxon>Streptophyta</taxon>
        <taxon>Embryophyta</taxon>
        <taxon>Tracheophyta</taxon>
        <taxon>Spermatophyta</taxon>
        <taxon>Magnoliopsida</taxon>
        <taxon>eudicotyledons</taxon>
        <taxon>Gunneridae</taxon>
        <taxon>Pentapetalae</taxon>
        <taxon>rosids</taxon>
        <taxon>fabids</taxon>
        <taxon>Fabales</taxon>
        <taxon>Fabaceae</taxon>
        <taxon>Papilionoideae</taxon>
        <taxon>50 kb inversion clade</taxon>
        <taxon>genistoids sensu lato</taxon>
        <taxon>core genistoids</taxon>
        <taxon>Crotalarieae</taxon>
        <taxon>Crotalaria</taxon>
    </lineage>
</organism>
<dbReference type="EMBL" id="JAYWIO010000008">
    <property type="protein sequence ID" value="KAK7245124.1"/>
    <property type="molecule type" value="Genomic_DNA"/>
</dbReference>
<dbReference type="Gene3D" id="3.60.10.10">
    <property type="entry name" value="Endonuclease/exonuclease/phosphatase"/>
    <property type="match status" value="1"/>
</dbReference>
<reference evidence="1 2" key="1">
    <citation type="submission" date="2024-01" db="EMBL/GenBank/DDBJ databases">
        <title>The genomes of 5 underutilized Papilionoideae crops provide insights into root nodulation and disease resistanc.</title>
        <authorList>
            <person name="Yuan L."/>
        </authorList>
    </citation>
    <scope>NUCLEOTIDE SEQUENCE [LARGE SCALE GENOMIC DNA]</scope>
    <source>
        <strain evidence="1">ZHUSHIDOU_FW_LH</strain>
        <tissue evidence="1">Leaf</tissue>
    </source>
</reference>
<sequence length="313" mass="36579">MFGAVFPEIDGAVFITCLYGYPQGALKYQTWSLLTSVAKDIDKPWMVIGDINQVLGPEDKTGGNPVDLLEIDTTRICLEVCNLKEIEWCGSRFTWSNRRKHPDSIEEHLDRAFSNNAWSKVWNYSMVSHLPRYSSDHCPIILDSSMRTNGDVRRKKKKRLYRFEQYWLQNDDCETVVQHSWIPGTEVTDNIKHVGEALRDWRAWNKELLYCIFSSHEAEAILQIPRIQSNRDDAQIWNLGLVLDLLYAIWSRRNRWVHDQMMQDFARTLRYADSLAVQDLTKQQNILLKNENESEINGVFQSVRSTLQKHPTK</sequence>
<dbReference type="AlphaFoldDB" id="A0AAN9E2N3"/>
<dbReference type="SUPFAM" id="SSF56219">
    <property type="entry name" value="DNase I-like"/>
    <property type="match status" value="1"/>
</dbReference>
<dbReference type="InterPro" id="IPR036691">
    <property type="entry name" value="Endo/exonu/phosph_ase_sf"/>
</dbReference>